<evidence type="ECO:0000313" key="2">
    <source>
        <dbReference type="Proteomes" id="UP000008152"/>
    </source>
</evidence>
<protein>
    <submittedName>
        <fullName evidence="1">Uncharacterized protein</fullName>
    </submittedName>
</protein>
<gene>
    <name evidence="1" type="ordered locus">VIBHAR_01771</name>
</gene>
<organism evidence="1 2">
    <name type="scientific">Vibrio campbellii (strain ATCC BAA-1116)</name>
    <dbReference type="NCBI Taxonomy" id="2902295"/>
    <lineage>
        <taxon>Bacteria</taxon>
        <taxon>Pseudomonadati</taxon>
        <taxon>Pseudomonadota</taxon>
        <taxon>Gammaproteobacteria</taxon>
        <taxon>Vibrionales</taxon>
        <taxon>Vibrionaceae</taxon>
        <taxon>Vibrio</taxon>
    </lineage>
</organism>
<dbReference type="PATRIC" id="fig|338187.36.peg.1689"/>
<sequence>MRLSVRKLLMTTLAIKDSVHVWEEQNDLHNERTI</sequence>
<dbReference type="EMBL" id="CP000789">
    <property type="protein sequence ID" value="ABU70740.1"/>
    <property type="molecule type" value="Genomic_DNA"/>
</dbReference>
<dbReference type="KEGG" id="vha:VIBHAR_01771"/>
<dbReference type="Proteomes" id="UP000008152">
    <property type="component" value="Chromosome I"/>
</dbReference>
<reference evidence="1 2" key="1">
    <citation type="submission" date="2007-08" db="EMBL/GenBank/DDBJ databases">
        <authorList>
            <consortium name="The Vibrio harveyi Genome Sequencing Project"/>
            <person name="Bassler B."/>
            <person name="Clifton S.W."/>
            <person name="Fulton L."/>
            <person name="Delehaunty K."/>
            <person name="Fronick C."/>
            <person name="Harrison M."/>
            <person name="Markivic C."/>
            <person name="Fulton R."/>
            <person name="Tin-Wollam A.-M."/>
            <person name="Shah N."/>
            <person name="Pepin K."/>
            <person name="Nash W."/>
            <person name="Thiruvilangam P."/>
            <person name="Bhonagiri V."/>
            <person name="Waters C."/>
            <person name="Tu K.C."/>
            <person name="Irgon J."/>
            <person name="Wilson R.K."/>
        </authorList>
    </citation>
    <scope>NUCLEOTIDE SEQUENCE [LARGE SCALE GENOMIC DNA]</scope>
    <source>
        <strain evidence="2">ATCC BAA-1116 / BB120</strain>
    </source>
</reference>
<dbReference type="AlphaFoldDB" id="A7MZ14"/>
<evidence type="ECO:0000313" key="1">
    <source>
        <dbReference type="EMBL" id="ABU70740.1"/>
    </source>
</evidence>
<proteinExistence type="predicted"/>
<name>A7MZ14_VIBC1</name>
<accession>A7MZ14</accession>